<dbReference type="Gene3D" id="3.40.190.10">
    <property type="entry name" value="Periplasmic binding protein-like II"/>
    <property type="match status" value="2"/>
</dbReference>
<proteinExistence type="inferred from homology"/>
<keyword evidence="6" id="KW-1185">Reference proteome</keyword>
<dbReference type="SUPFAM" id="SSF53850">
    <property type="entry name" value="Periplasmic binding protein-like II"/>
    <property type="match status" value="1"/>
</dbReference>
<accession>A0A4R8LQ12</accession>
<evidence type="ECO:0000256" key="3">
    <source>
        <dbReference type="ARBA" id="ARBA00022729"/>
    </source>
</evidence>
<dbReference type="InterPro" id="IPR006059">
    <property type="entry name" value="SBP"/>
</dbReference>
<dbReference type="PANTHER" id="PTHR30061">
    <property type="entry name" value="MALTOSE-BINDING PERIPLASMIC PROTEIN"/>
    <property type="match status" value="1"/>
</dbReference>
<gene>
    <name evidence="5" type="ORF">C7445_104124</name>
</gene>
<sequence length="423" mass="47148">MRKPFALLSTCLSTLALTTGTIIPFTAHAASNPIVITFWDTGTITDVQTVINMFNKKYAGQYKVEFQAPTYNNETEAVNAAVAAHKEPDIMEESFTPSVAYALEGLEVPLNSLFKMAGINPAQDFPSSLWNQATVNGIHYAAPTDTLSTLLFYNKRLFRVAGLNPSKPPVNQQQFVSYAEKLTNRSRGVWGYVQQPGWPNQFLFPSLIAQFGGSLANPAAKKMEFNSQAGVEALQFEWNTIYKWKVSPTNASNNEYVNLFEKGQNAMVMDGAYDYQPFKEALGSNLGVAPLPVIGKKESNFLGQNYWWVFKTPTMNLQKEKGIALFMKFMYEEWSPMVAKAGTLPTWEPTLKSPLVTKDPILHLQAQQLQYGRLNPAIPNWGTTTSQPLYNEINNVLLNKETPSQGLNKAAQEMDQTVPALYP</sequence>
<dbReference type="GO" id="GO:0015768">
    <property type="term" value="P:maltose transport"/>
    <property type="evidence" value="ECO:0007669"/>
    <property type="project" value="TreeGrafter"/>
</dbReference>
<keyword evidence="3 4" id="KW-0732">Signal</keyword>
<dbReference type="EMBL" id="SORF01000004">
    <property type="protein sequence ID" value="TDY49613.1"/>
    <property type="molecule type" value="Genomic_DNA"/>
</dbReference>
<keyword evidence="5" id="KW-0762">Sugar transport</keyword>
<evidence type="ECO:0000256" key="2">
    <source>
        <dbReference type="ARBA" id="ARBA00022448"/>
    </source>
</evidence>
<evidence type="ECO:0000313" key="5">
    <source>
        <dbReference type="EMBL" id="TDY49613.1"/>
    </source>
</evidence>
<feature type="chain" id="PRO_5020330643" evidence="4">
    <location>
        <begin position="30"/>
        <end position="423"/>
    </location>
</feature>
<feature type="signal peptide" evidence="4">
    <location>
        <begin position="1"/>
        <end position="29"/>
    </location>
</feature>
<dbReference type="OrthoDB" id="9782846at2"/>
<evidence type="ECO:0000256" key="1">
    <source>
        <dbReference type="ARBA" id="ARBA00008520"/>
    </source>
</evidence>
<protein>
    <submittedName>
        <fullName evidence="5">Multiple sugar transport system substrate-binding protein</fullName>
    </submittedName>
</protein>
<reference evidence="5 6" key="1">
    <citation type="submission" date="2019-03" db="EMBL/GenBank/DDBJ databases">
        <title>Genomic Encyclopedia of Type Strains, Phase IV (KMG-IV): sequencing the most valuable type-strain genomes for metagenomic binning, comparative biology and taxonomic classification.</title>
        <authorList>
            <person name="Goeker M."/>
        </authorList>
    </citation>
    <scope>NUCLEOTIDE SEQUENCE [LARGE SCALE GENOMIC DNA]</scope>
    <source>
        <strain evidence="5 6">DSM 17974</strain>
    </source>
</reference>
<dbReference type="PANTHER" id="PTHR30061:SF50">
    <property type="entry name" value="MALTOSE_MALTODEXTRIN-BINDING PERIPLASMIC PROTEIN"/>
    <property type="match status" value="1"/>
</dbReference>
<comment type="similarity">
    <text evidence="1">Belongs to the bacterial solute-binding protein 1 family.</text>
</comment>
<name>A0A4R8LQ12_9BACL</name>
<dbReference type="AlphaFoldDB" id="A0A4R8LQ12"/>
<dbReference type="RefSeq" id="WP_134159057.1">
    <property type="nucleotide sequence ID" value="NZ_SORF01000004.1"/>
</dbReference>
<dbReference type="GO" id="GO:1901982">
    <property type="term" value="F:maltose binding"/>
    <property type="evidence" value="ECO:0007669"/>
    <property type="project" value="TreeGrafter"/>
</dbReference>
<dbReference type="GO" id="GO:0042956">
    <property type="term" value="P:maltodextrin transmembrane transport"/>
    <property type="evidence" value="ECO:0007669"/>
    <property type="project" value="TreeGrafter"/>
</dbReference>
<evidence type="ECO:0000256" key="4">
    <source>
        <dbReference type="SAM" id="SignalP"/>
    </source>
</evidence>
<keyword evidence="2" id="KW-0813">Transport</keyword>
<comment type="caution">
    <text evidence="5">The sequence shown here is derived from an EMBL/GenBank/DDBJ whole genome shotgun (WGS) entry which is preliminary data.</text>
</comment>
<dbReference type="Pfam" id="PF01547">
    <property type="entry name" value="SBP_bac_1"/>
    <property type="match status" value="1"/>
</dbReference>
<dbReference type="Proteomes" id="UP000294581">
    <property type="component" value="Unassembled WGS sequence"/>
</dbReference>
<organism evidence="5 6">
    <name type="scientific">Alicyclobacillus sacchari</name>
    <dbReference type="NCBI Taxonomy" id="392010"/>
    <lineage>
        <taxon>Bacteria</taxon>
        <taxon>Bacillati</taxon>
        <taxon>Bacillota</taxon>
        <taxon>Bacilli</taxon>
        <taxon>Bacillales</taxon>
        <taxon>Alicyclobacillaceae</taxon>
        <taxon>Alicyclobacillus</taxon>
    </lineage>
</organism>
<evidence type="ECO:0000313" key="6">
    <source>
        <dbReference type="Proteomes" id="UP000294581"/>
    </source>
</evidence>
<dbReference type="GO" id="GO:0055052">
    <property type="term" value="C:ATP-binding cassette (ABC) transporter complex, substrate-binding subunit-containing"/>
    <property type="evidence" value="ECO:0007669"/>
    <property type="project" value="TreeGrafter"/>
</dbReference>